<dbReference type="CDD" id="cd00337">
    <property type="entry name" value="Ribosomal_uL14"/>
    <property type="match status" value="1"/>
</dbReference>
<accession>A0A267DWS5</accession>
<keyword evidence="3" id="KW-0809">Transit peptide</keyword>
<sequence length="150" mass="16632">LGAALRIQAAVPATGCCVCRNWISTTPRLDYIQRRTRLRVVDNSELGRRAMEAGKPPRVMHVYGKKLKAATGDMVMVAILGQKRRGFIVGARRPEGPLRPQFDSNNLVLLNDEGQPLGNRILAPVPSFLRANRNPKLDYTKLLAIATKFV</sequence>
<dbReference type="EMBL" id="NIVC01003150">
    <property type="protein sequence ID" value="PAA53019.1"/>
    <property type="molecule type" value="Genomic_DNA"/>
</dbReference>
<keyword evidence="6" id="KW-0687">Ribonucleoprotein</keyword>
<keyword evidence="4" id="KW-0689">Ribosomal protein</keyword>
<keyword evidence="5" id="KW-0496">Mitochondrion</keyword>
<dbReference type="GO" id="GO:0005739">
    <property type="term" value="C:mitochondrion"/>
    <property type="evidence" value="ECO:0007669"/>
    <property type="project" value="UniProtKB-SubCell"/>
</dbReference>
<comment type="subcellular location">
    <subcellularLocation>
        <location evidence="1">Mitochondrion</location>
    </subcellularLocation>
</comment>
<evidence type="ECO:0000313" key="9">
    <source>
        <dbReference type="EMBL" id="PAA53019.1"/>
    </source>
</evidence>
<comment type="caution">
    <text evidence="9">The sequence shown here is derived from an EMBL/GenBank/DDBJ whole genome shotgun (WGS) entry which is preliminary data.</text>
</comment>
<proteinExistence type="inferred from homology"/>
<gene>
    <name evidence="9" type="ORF">BOX15_Mlig029856g2</name>
</gene>
<dbReference type="STRING" id="282301.A0A267DWS5"/>
<dbReference type="InterPro" id="IPR000218">
    <property type="entry name" value="Ribosomal_uL14"/>
</dbReference>
<protein>
    <recommendedName>
        <fullName evidence="7">Large ribosomal subunit protein uL14m</fullName>
    </recommendedName>
    <alternativeName>
        <fullName evidence="8">39S ribosomal protein L14, mitochondrial</fullName>
    </alternativeName>
</protein>
<dbReference type="SMART" id="SM01374">
    <property type="entry name" value="Ribosomal_L14"/>
    <property type="match status" value="1"/>
</dbReference>
<dbReference type="Gene3D" id="2.40.150.20">
    <property type="entry name" value="Ribosomal protein L14"/>
    <property type="match status" value="1"/>
</dbReference>
<evidence type="ECO:0000256" key="2">
    <source>
        <dbReference type="ARBA" id="ARBA00010745"/>
    </source>
</evidence>
<evidence type="ECO:0000256" key="4">
    <source>
        <dbReference type="ARBA" id="ARBA00022980"/>
    </source>
</evidence>
<dbReference type="SUPFAM" id="SSF50193">
    <property type="entry name" value="Ribosomal protein L14"/>
    <property type="match status" value="1"/>
</dbReference>
<dbReference type="OrthoDB" id="274765at2759"/>
<dbReference type="GO" id="GO:0006412">
    <property type="term" value="P:translation"/>
    <property type="evidence" value="ECO:0007669"/>
    <property type="project" value="InterPro"/>
</dbReference>
<dbReference type="PANTHER" id="PTHR21037">
    <property type="entry name" value="39S RIBOSOMAL PROTEIN L14, MITOCHONDRIAL"/>
    <property type="match status" value="1"/>
</dbReference>
<dbReference type="GO" id="GO:0003735">
    <property type="term" value="F:structural constituent of ribosome"/>
    <property type="evidence" value="ECO:0007669"/>
    <property type="project" value="InterPro"/>
</dbReference>
<evidence type="ECO:0000256" key="8">
    <source>
        <dbReference type="ARBA" id="ARBA00042938"/>
    </source>
</evidence>
<evidence type="ECO:0000256" key="6">
    <source>
        <dbReference type="ARBA" id="ARBA00023274"/>
    </source>
</evidence>
<reference evidence="9 10" key="1">
    <citation type="submission" date="2017-06" db="EMBL/GenBank/DDBJ databases">
        <title>A platform for efficient transgenesis in Macrostomum lignano, a flatworm model organism for stem cell research.</title>
        <authorList>
            <person name="Berezikov E."/>
        </authorList>
    </citation>
    <scope>NUCLEOTIDE SEQUENCE [LARGE SCALE GENOMIC DNA]</scope>
    <source>
        <strain evidence="9">DV1</strain>
        <tissue evidence="9">Whole organism</tissue>
    </source>
</reference>
<dbReference type="HAMAP" id="MF_01367">
    <property type="entry name" value="Ribosomal_uL14"/>
    <property type="match status" value="1"/>
</dbReference>
<evidence type="ECO:0000256" key="3">
    <source>
        <dbReference type="ARBA" id="ARBA00022946"/>
    </source>
</evidence>
<evidence type="ECO:0000313" key="10">
    <source>
        <dbReference type="Proteomes" id="UP000215902"/>
    </source>
</evidence>
<dbReference type="GO" id="GO:1990904">
    <property type="term" value="C:ribonucleoprotein complex"/>
    <property type="evidence" value="ECO:0007669"/>
    <property type="project" value="UniProtKB-KW"/>
</dbReference>
<dbReference type="PANTHER" id="PTHR21037:SF3">
    <property type="entry name" value="LARGE RIBOSOMAL SUBUNIT PROTEIN UL14M"/>
    <property type="match status" value="1"/>
</dbReference>
<evidence type="ECO:0000256" key="5">
    <source>
        <dbReference type="ARBA" id="ARBA00023128"/>
    </source>
</evidence>
<name>A0A267DWS5_9PLAT</name>
<comment type="similarity">
    <text evidence="2">Belongs to the universal ribosomal protein uL14 family.</text>
</comment>
<dbReference type="InterPro" id="IPR036853">
    <property type="entry name" value="Ribosomal_uL14_sf"/>
</dbReference>
<evidence type="ECO:0000256" key="7">
    <source>
        <dbReference type="ARBA" id="ARBA00040118"/>
    </source>
</evidence>
<keyword evidence="10" id="KW-1185">Reference proteome</keyword>
<evidence type="ECO:0000256" key="1">
    <source>
        <dbReference type="ARBA" id="ARBA00004173"/>
    </source>
</evidence>
<dbReference type="Pfam" id="PF00238">
    <property type="entry name" value="Ribosomal_L14"/>
    <property type="match status" value="1"/>
</dbReference>
<organism evidence="9 10">
    <name type="scientific">Macrostomum lignano</name>
    <dbReference type="NCBI Taxonomy" id="282301"/>
    <lineage>
        <taxon>Eukaryota</taxon>
        <taxon>Metazoa</taxon>
        <taxon>Spiralia</taxon>
        <taxon>Lophotrochozoa</taxon>
        <taxon>Platyhelminthes</taxon>
        <taxon>Rhabditophora</taxon>
        <taxon>Macrostomorpha</taxon>
        <taxon>Macrostomida</taxon>
        <taxon>Macrostomidae</taxon>
        <taxon>Macrostomum</taxon>
    </lineage>
</organism>
<dbReference type="GO" id="GO:0005840">
    <property type="term" value="C:ribosome"/>
    <property type="evidence" value="ECO:0007669"/>
    <property type="project" value="UniProtKB-KW"/>
</dbReference>
<feature type="non-terminal residue" evidence="9">
    <location>
        <position position="1"/>
    </location>
</feature>
<dbReference type="Proteomes" id="UP000215902">
    <property type="component" value="Unassembled WGS sequence"/>
</dbReference>
<dbReference type="AlphaFoldDB" id="A0A267DWS5"/>